<keyword evidence="2" id="KW-1185">Reference proteome</keyword>
<name>A0ABW4ZD51_9BACT</name>
<accession>A0ABW4ZD51</accession>
<dbReference type="InterPro" id="IPR050708">
    <property type="entry name" value="T6SS_VgrG/RHS"/>
</dbReference>
<evidence type="ECO:0000313" key="2">
    <source>
        <dbReference type="Proteomes" id="UP001597389"/>
    </source>
</evidence>
<dbReference type="EMBL" id="JBHUJB010000052">
    <property type="protein sequence ID" value="MFD2159809.1"/>
    <property type="molecule type" value="Genomic_DNA"/>
</dbReference>
<dbReference type="PANTHER" id="PTHR32305">
    <property type="match status" value="1"/>
</dbReference>
<dbReference type="RefSeq" id="WP_377178436.1">
    <property type="nucleotide sequence ID" value="NZ_JBHUJB010000052.1"/>
</dbReference>
<proteinExistence type="predicted"/>
<protein>
    <submittedName>
        <fullName evidence="1">RHS repeat domain-containing protein</fullName>
    </submittedName>
</protein>
<gene>
    <name evidence="1" type="ORF">ACFSW8_12950</name>
</gene>
<feature type="non-terminal residue" evidence="1">
    <location>
        <position position="1"/>
    </location>
</feature>
<comment type="caution">
    <text evidence="1">The sequence shown here is derived from an EMBL/GenBank/DDBJ whole genome shotgun (WGS) entry which is preliminary data.</text>
</comment>
<dbReference type="NCBIfam" id="TIGR03696">
    <property type="entry name" value="Rhs_assc_core"/>
    <property type="match status" value="1"/>
</dbReference>
<dbReference type="Gene3D" id="2.180.10.10">
    <property type="entry name" value="RHS repeat-associated core"/>
    <property type="match status" value="1"/>
</dbReference>
<reference evidence="2" key="1">
    <citation type="journal article" date="2019" name="Int. J. Syst. Evol. Microbiol.">
        <title>The Global Catalogue of Microorganisms (GCM) 10K type strain sequencing project: providing services to taxonomists for standard genome sequencing and annotation.</title>
        <authorList>
            <consortium name="The Broad Institute Genomics Platform"/>
            <consortium name="The Broad Institute Genome Sequencing Center for Infectious Disease"/>
            <person name="Wu L."/>
            <person name="Ma J."/>
        </authorList>
    </citation>
    <scope>NUCLEOTIDE SEQUENCE [LARGE SCALE GENOMIC DNA]</scope>
    <source>
        <strain evidence="2">CCUG 57942</strain>
    </source>
</reference>
<sequence>HVYAVSDDSGDILEHYRYNAFGEVEIYNTSGNELATSAIDNKVTWNSRRYDSDTKLHYYKYRHYNPTLGRWLSRDPIEERGGINLYGFVGNGSISRFDMLGLFFWGGECKGRLDFGYFENVEVNYYLTLNNPDNEKYSIYLGWGDVVDILPGFSDDLVELLAKNWANVGGGLNAMHRTYFLSVDDVECDCSRCCENDNFDFSAGFVATFNDGEGIDPYDPPTAEEIASVLEDATQRHYSDSVRGCLLSRH</sequence>
<organism evidence="1 2">
    <name type="scientific">Rubritalea tangerina</name>
    <dbReference type="NCBI Taxonomy" id="430798"/>
    <lineage>
        <taxon>Bacteria</taxon>
        <taxon>Pseudomonadati</taxon>
        <taxon>Verrucomicrobiota</taxon>
        <taxon>Verrucomicrobiia</taxon>
        <taxon>Verrucomicrobiales</taxon>
        <taxon>Rubritaleaceae</taxon>
        <taxon>Rubritalea</taxon>
    </lineage>
</organism>
<dbReference type="PANTHER" id="PTHR32305:SF15">
    <property type="entry name" value="PROTEIN RHSA-RELATED"/>
    <property type="match status" value="1"/>
</dbReference>
<dbReference type="PRINTS" id="PR00394">
    <property type="entry name" value="RHSPROTEIN"/>
</dbReference>
<dbReference type="InterPro" id="IPR022385">
    <property type="entry name" value="Rhs_assc_core"/>
</dbReference>
<evidence type="ECO:0000313" key="1">
    <source>
        <dbReference type="EMBL" id="MFD2159809.1"/>
    </source>
</evidence>
<dbReference type="Proteomes" id="UP001597389">
    <property type="component" value="Unassembled WGS sequence"/>
</dbReference>